<dbReference type="GO" id="GO:0003723">
    <property type="term" value="F:RNA binding"/>
    <property type="evidence" value="ECO:0007669"/>
    <property type="project" value="UniProtKB-UniRule"/>
</dbReference>
<feature type="domain" description="RRM" evidence="4">
    <location>
        <begin position="102"/>
        <end position="180"/>
    </location>
</feature>
<evidence type="ECO:0000256" key="3">
    <source>
        <dbReference type="SAM" id="MobiDB-lite"/>
    </source>
</evidence>
<dbReference type="EMBL" id="JAKUCV010001348">
    <property type="protein sequence ID" value="KAJ4846741.1"/>
    <property type="molecule type" value="Genomic_DNA"/>
</dbReference>
<feature type="domain" description="RRM" evidence="4">
    <location>
        <begin position="182"/>
        <end position="264"/>
    </location>
</feature>
<dbReference type="InterPro" id="IPR000504">
    <property type="entry name" value="RRM_dom"/>
</dbReference>
<comment type="caution">
    <text evidence="5">The sequence shown here is derived from an EMBL/GenBank/DDBJ whole genome shotgun (WGS) entry which is preliminary data.</text>
</comment>
<accession>A0A9Q0GE46</accession>
<feature type="region of interest" description="Disordered" evidence="3">
    <location>
        <begin position="1"/>
        <end position="90"/>
    </location>
</feature>
<feature type="compositionally biased region" description="Acidic residues" evidence="3">
    <location>
        <begin position="25"/>
        <end position="70"/>
    </location>
</feature>
<feature type="region of interest" description="Disordered" evidence="3">
    <location>
        <begin position="442"/>
        <end position="481"/>
    </location>
</feature>
<dbReference type="InterPro" id="IPR012677">
    <property type="entry name" value="Nucleotide-bd_a/b_plait_sf"/>
</dbReference>
<reference evidence="5" key="2">
    <citation type="journal article" date="2023" name="Plants (Basel)">
        <title>Annotation of the Turnera subulata (Passifloraceae) Draft Genome Reveals the S-Locus Evolved after the Divergence of Turneroideae from Passifloroideae in a Stepwise Manner.</title>
        <authorList>
            <person name="Henning P.M."/>
            <person name="Roalson E.H."/>
            <person name="Mir W."/>
            <person name="McCubbin A.G."/>
            <person name="Shore J.S."/>
        </authorList>
    </citation>
    <scope>NUCLEOTIDE SEQUENCE</scope>
    <source>
        <strain evidence="5">F60SS</strain>
    </source>
</reference>
<dbReference type="OrthoDB" id="3800936at2759"/>
<reference evidence="5" key="1">
    <citation type="submission" date="2022-02" db="EMBL/GenBank/DDBJ databases">
        <authorList>
            <person name="Henning P.M."/>
            <person name="McCubbin A.G."/>
            <person name="Shore J.S."/>
        </authorList>
    </citation>
    <scope>NUCLEOTIDE SEQUENCE</scope>
    <source>
        <strain evidence="5">F60SS</strain>
        <tissue evidence="5">Leaves</tissue>
    </source>
</reference>
<feature type="domain" description="RRM" evidence="4">
    <location>
        <begin position="276"/>
        <end position="354"/>
    </location>
</feature>
<gene>
    <name evidence="5" type="ORF">Tsubulata_010224</name>
</gene>
<dbReference type="Pfam" id="PF00076">
    <property type="entry name" value="RRM_1"/>
    <property type="match status" value="3"/>
</dbReference>
<proteinExistence type="predicted"/>
<organism evidence="5 6">
    <name type="scientific">Turnera subulata</name>
    <dbReference type="NCBI Taxonomy" id="218843"/>
    <lineage>
        <taxon>Eukaryota</taxon>
        <taxon>Viridiplantae</taxon>
        <taxon>Streptophyta</taxon>
        <taxon>Embryophyta</taxon>
        <taxon>Tracheophyta</taxon>
        <taxon>Spermatophyta</taxon>
        <taxon>Magnoliopsida</taxon>
        <taxon>eudicotyledons</taxon>
        <taxon>Gunneridae</taxon>
        <taxon>Pentapetalae</taxon>
        <taxon>rosids</taxon>
        <taxon>fabids</taxon>
        <taxon>Malpighiales</taxon>
        <taxon>Passifloraceae</taxon>
        <taxon>Turnera</taxon>
    </lineage>
</organism>
<dbReference type="InterPro" id="IPR003954">
    <property type="entry name" value="RRM_euk-type"/>
</dbReference>
<evidence type="ECO:0000313" key="6">
    <source>
        <dbReference type="Proteomes" id="UP001141552"/>
    </source>
</evidence>
<evidence type="ECO:0000256" key="2">
    <source>
        <dbReference type="PROSITE-ProRule" id="PRU00176"/>
    </source>
</evidence>
<dbReference type="SUPFAM" id="SSF54928">
    <property type="entry name" value="RNA-binding domain, RBD"/>
    <property type="match status" value="3"/>
</dbReference>
<dbReference type="InterPro" id="IPR035979">
    <property type="entry name" value="RBD_domain_sf"/>
</dbReference>
<evidence type="ECO:0000313" key="5">
    <source>
        <dbReference type="EMBL" id="KAJ4846741.1"/>
    </source>
</evidence>
<dbReference type="Gene3D" id="3.30.70.330">
    <property type="match status" value="3"/>
</dbReference>
<keyword evidence="6" id="KW-1185">Reference proteome</keyword>
<evidence type="ECO:0000259" key="4">
    <source>
        <dbReference type="PROSITE" id="PS50102"/>
    </source>
</evidence>
<name>A0A9Q0GE46_9ROSI</name>
<evidence type="ECO:0000256" key="1">
    <source>
        <dbReference type="ARBA" id="ARBA00022884"/>
    </source>
</evidence>
<dbReference type="Proteomes" id="UP001141552">
    <property type="component" value="Unassembled WGS sequence"/>
</dbReference>
<dbReference type="SMART" id="SM00360">
    <property type="entry name" value="RRM"/>
    <property type="match status" value="3"/>
</dbReference>
<dbReference type="PROSITE" id="PS50102">
    <property type="entry name" value="RRM"/>
    <property type="match status" value="3"/>
</dbReference>
<sequence length="481" mass="53390">MPSTKENASPVAEQIEHEKPVESGENVDPDYEDEPEEVMDEETEYEEVEEVEEIEVEEEVEVEEAEEENGVNDQRIGDGTEVEDDNEEQQHAELLRLPPHGSEVFVGGIPSNASEAELKDFFESIGEVTEVRIAADKDSSEKKGYGFVTFKTVDMASRAISELHNAEFKGKKVKCSLSQAKHQLFLGNIPKHWREEDLRNVVNEVGPGVTTVELMKDMKTSSNNRGFAFIEYYNNACAEYSRQKMMDSKFRLGDHTPVVRWANPKNAESSASSQVKVLYVKNLPKTVTQDQLQKLFEHHGKITKIVLPPAKSGQENNRIGFVHFAERSSVMNALKNTETYELDGQVLEYSLAKPQTEQKPFGWSNSQKPGLLPGYPPGVGCDLLGSTYSTFGAGYGAEGFAQPYMYGGGTTPSGMAMMPMLLPDGRIGYILQQPGVQLETGTSYQRNTGRGGGRGSNRSGSYSNRGRHENDGSHGNRYSPY</sequence>
<dbReference type="SMART" id="SM00361">
    <property type="entry name" value="RRM_1"/>
    <property type="match status" value="1"/>
</dbReference>
<protein>
    <recommendedName>
        <fullName evidence="4">RRM domain-containing protein</fullName>
    </recommendedName>
</protein>
<dbReference type="AlphaFoldDB" id="A0A9Q0GE46"/>
<dbReference type="PANTHER" id="PTHR21245">
    <property type="entry name" value="HETEROGENEOUS NUCLEAR RIBONUCLEOPROTEIN"/>
    <property type="match status" value="1"/>
</dbReference>
<keyword evidence="1 2" id="KW-0694">RNA-binding</keyword>